<organism evidence="1 2">
    <name type="scientific">Siccibacter colletis</name>
    <dbReference type="NCBI Taxonomy" id="1505757"/>
    <lineage>
        <taxon>Bacteria</taxon>
        <taxon>Pseudomonadati</taxon>
        <taxon>Pseudomonadota</taxon>
        <taxon>Gammaproteobacteria</taxon>
        <taxon>Enterobacterales</taxon>
        <taxon>Enterobacteriaceae</taxon>
        <taxon>Siccibacter</taxon>
    </lineage>
</organism>
<dbReference type="PROSITE" id="PS51257">
    <property type="entry name" value="PROKAR_LIPOPROTEIN"/>
    <property type="match status" value="1"/>
</dbReference>
<protein>
    <recommendedName>
        <fullName evidence="3">Lipoprotein</fullName>
    </recommendedName>
</protein>
<dbReference type="EMBL" id="CP074352">
    <property type="protein sequence ID" value="UYU30779.1"/>
    <property type="molecule type" value="Genomic_DNA"/>
</dbReference>
<proteinExistence type="predicted"/>
<reference evidence="1 2" key="1">
    <citation type="submission" date="2021-05" db="EMBL/GenBank/DDBJ databases">
        <title>Isolation, identification, and the growth promoting effects of Pantoea dispersa strain YSD J2 from the aboveground leaves of Cyperus esculentus L.Var. Sativus.</title>
        <authorList>
            <person name="Wang S."/>
            <person name="Tang X.M."/>
            <person name="Huang Y.N."/>
        </authorList>
    </citation>
    <scope>NUCLEOTIDE SEQUENCE [LARGE SCALE GENOMIC DNA]</scope>
    <source>
        <strain evidence="2">YSD YN2</strain>
    </source>
</reference>
<evidence type="ECO:0000313" key="2">
    <source>
        <dbReference type="Proteomes" id="UP001156318"/>
    </source>
</evidence>
<evidence type="ECO:0000313" key="1">
    <source>
        <dbReference type="EMBL" id="UYU30779.1"/>
    </source>
</evidence>
<dbReference type="Proteomes" id="UP001156318">
    <property type="component" value="Chromosome"/>
</dbReference>
<name>A0ABY6JDG5_9ENTR</name>
<sequence>MKSAYLMSIMFLCGCTGDKATFDHTGDVTVINGELCAGTKDAEPGDVFTQYAIYPVHETNPRRHYVTWPAWKQCLPNGNYRSGETWAAEYILMKPGGALRRYLVEFIVP</sequence>
<keyword evidence="2" id="KW-1185">Reference proteome</keyword>
<dbReference type="InterPro" id="IPR054657">
    <property type="entry name" value="T6SS_periplasmic_put"/>
</dbReference>
<gene>
    <name evidence="1" type="ORF">KFZ77_13005</name>
</gene>
<dbReference type="RefSeq" id="WP_264384438.1">
    <property type="nucleotide sequence ID" value="NZ_CP074352.1"/>
</dbReference>
<dbReference type="NCBIfam" id="NF045617">
    <property type="entry name" value="mostly_LP"/>
    <property type="match status" value="1"/>
</dbReference>
<evidence type="ECO:0008006" key="3">
    <source>
        <dbReference type="Google" id="ProtNLM"/>
    </source>
</evidence>
<accession>A0ABY6JDG5</accession>